<sequence>PRLDEPSDEDSEDSDEHLRPSRRGSRRRLSLSSALPAQLKGNTLGLFGPRHPLRLGLFRSFHAGHIDPLIFLLIILDAVVLTIQASKSVWDHPRPAKGYFHTWEDAVLFILFCIFTLECMARIIVSGLALNSESWIEL</sequence>
<evidence type="ECO:0000256" key="1">
    <source>
        <dbReference type="ARBA" id="ARBA00004141"/>
    </source>
</evidence>
<keyword evidence="2 6" id="KW-0812">Transmembrane</keyword>
<reference evidence="7" key="2">
    <citation type="submission" date="2016-05" db="EMBL/GenBank/DDBJ databases">
        <title>Comparative analysis highlights variable genome content of wheat rusts and divergence of the mating loci.</title>
        <authorList>
            <person name="Cuomo C.A."/>
            <person name="Bakkeren G."/>
            <person name="Szabo L."/>
            <person name="Khalil H."/>
            <person name="Joly D."/>
            <person name="Goldberg J."/>
            <person name="Young S."/>
            <person name="Zeng Q."/>
            <person name="Fellers J."/>
        </authorList>
    </citation>
    <scope>NUCLEOTIDE SEQUENCE [LARGE SCALE GENOMIC DNA]</scope>
    <source>
        <strain evidence="7">1-1 BBBD Race 1</strain>
    </source>
</reference>
<evidence type="ECO:0000313" key="9">
    <source>
        <dbReference type="Proteomes" id="UP000005240"/>
    </source>
</evidence>
<reference evidence="7" key="1">
    <citation type="submission" date="2009-11" db="EMBL/GenBank/DDBJ databases">
        <authorList>
            <consortium name="The Broad Institute Genome Sequencing Platform"/>
            <person name="Ward D."/>
            <person name="Feldgarden M."/>
            <person name="Earl A."/>
            <person name="Young S.K."/>
            <person name="Zeng Q."/>
            <person name="Koehrsen M."/>
            <person name="Alvarado L."/>
            <person name="Berlin A."/>
            <person name="Bochicchio J."/>
            <person name="Borenstein D."/>
            <person name="Chapman S.B."/>
            <person name="Chen Z."/>
            <person name="Engels R."/>
            <person name="Freedman E."/>
            <person name="Gellesch M."/>
            <person name="Goldberg J."/>
            <person name="Griggs A."/>
            <person name="Gujja S."/>
            <person name="Heilman E."/>
            <person name="Heiman D."/>
            <person name="Hepburn T."/>
            <person name="Howarth C."/>
            <person name="Jen D."/>
            <person name="Larson L."/>
            <person name="Lewis B."/>
            <person name="Mehta T."/>
            <person name="Park D."/>
            <person name="Pearson M."/>
            <person name="Roberts A."/>
            <person name="Saif S."/>
            <person name="Shea T."/>
            <person name="Shenoy N."/>
            <person name="Sisk P."/>
            <person name="Stolte C."/>
            <person name="Sykes S."/>
            <person name="Thomson T."/>
            <person name="Walk T."/>
            <person name="White J."/>
            <person name="Yandava C."/>
            <person name="Izard J."/>
            <person name="Baranova O.V."/>
            <person name="Blanton J.M."/>
            <person name="Tanner A.C."/>
            <person name="Dewhirst F.E."/>
            <person name="Haas B."/>
            <person name="Nusbaum C."/>
            <person name="Birren B."/>
        </authorList>
    </citation>
    <scope>NUCLEOTIDE SEQUENCE [LARGE SCALE GENOMIC DNA]</scope>
    <source>
        <strain evidence="7">1-1 BBBD Race 1</strain>
    </source>
</reference>
<dbReference type="GO" id="GO:0016020">
    <property type="term" value="C:membrane"/>
    <property type="evidence" value="ECO:0007669"/>
    <property type="project" value="UniProtKB-SubCell"/>
</dbReference>
<evidence type="ECO:0000313" key="7">
    <source>
        <dbReference type="EMBL" id="OAV84756.1"/>
    </source>
</evidence>
<evidence type="ECO:0000256" key="5">
    <source>
        <dbReference type="SAM" id="MobiDB-lite"/>
    </source>
</evidence>
<evidence type="ECO:0000256" key="4">
    <source>
        <dbReference type="ARBA" id="ARBA00023136"/>
    </source>
</evidence>
<dbReference type="Gene3D" id="1.20.120.350">
    <property type="entry name" value="Voltage-gated potassium channels. Chain C"/>
    <property type="match status" value="1"/>
</dbReference>
<dbReference type="EMBL" id="ADAS02012654">
    <property type="protein sequence ID" value="OAV84756.1"/>
    <property type="molecule type" value="Genomic_DNA"/>
</dbReference>
<proteinExistence type="predicted"/>
<feature type="compositionally biased region" description="Acidic residues" evidence="5">
    <location>
        <begin position="1"/>
        <end position="15"/>
    </location>
</feature>
<dbReference type="STRING" id="630390.A0A180FWA2"/>
<keyword evidence="4 6" id="KW-0472">Membrane</keyword>
<dbReference type="InterPro" id="IPR027359">
    <property type="entry name" value="Volt_channel_dom_sf"/>
</dbReference>
<evidence type="ECO:0008006" key="10">
    <source>
        <dbReference type="Google" id="ProtNLM"/>
    </source>
</evidence>
<dbReference type="VEuPathDB" id="FungiDB:PTTG_31087"/>
<gene>
    <name evidence="7" type="ORF">PTTG_31087</name>
</gene>
<dbReference type="AlphaFoldDB" id="A0A180FWA2"/>
<feature type="region of interest" description="Disordered" evidence="5">
    <location>
        <begin position="1"/>
        <end position="25"/>
    </location>
</feature>
<keyword evidence="3 6" id="KW-1133">Transmembrane helix</keyword>
<evidence type="ECO:0000256" key="2">
    <source>
        <dbReference type="ARBA" id="ARBA00022692"/>
    </source>
</evidence>
<evidence type="ECO:0000256" key="3">
    <source>
        <dbReference type="ARBA" id="ARBA00022989"/>
    </source>
</evidence>
<reference evidence="8" key="4">
    <citation type="submission" date="2025-05" db="UniProtKB">
        <authorList>
            <consortium name="EnsemblFungi"/>
        </authorList>
    </citation>
    <scope>IDENTIFICATION</scope>
    <source>
        <strain evidence="8">isolate 1-1 / race 1 (BBBD)</strain>
    </source>
</reference>
<keyword evidence="9" id="KW-1185">Reference proteome</keyword>
<reference evidence="8 9" key="3">
    <citation type="journal article" date="2017" name="G3 (Bethesda)">
        <title>Comparative analysis highlights variable genome content of wheat rusts and divergence of the mating loci.</title>
        <authorList>
            <person name="Cuomo C.A."/>
            <person name="Bakkeren G."/>
            <person name="Khalil H.B."/>
            <person name="Panwar V."/>
            <person name="Joly D."/>
            <person name="Linning R."/>
            <person name="Sakthikumar S."/>
            <person name="Song X."/>
            <person name="Adiconis X."/>
            <person name="Fan L."/>
            <person name="Goldberg J.M."/>
            <person name="Levin J.Z."/>
            <person name="Young S."/>
            <person name="Zeng Q."/>
            <person name="Anikster Y."/>
            <person name="Bruce M."/>
            <person name="Wang M."/>
            <person name="Yin C."/>
            <person name="McCallum B."/>
            <person name="Szabo L.J."/>
            <person name="Hulbert S."/>
            <person name="Chen X."/>
            <person name="Fellers J.P."/>
        </authorList>
    </citation>
    <scope>NUCLEOTIDE SEQUENCE</scope>
    <source>
        <strain evidence="8">isolate 1-1 / race 1 (BBBD)</strain>
        <strain evidence="9">Isolate 1-1 / race 1 (BBBD)</strain>
    </source>
</reference>
<feature type="transmembrane region" description="Helical" evidence="6">
    <location>
        <begin position="106"/>
        <end position="130"/>
    </location>
</feature>
<evidence type="ECO:0000313" key="8">
    <source>
        <dbReference type="EnsemblFungi" id="PTTG_31087-t43_1-p1"/>
    </source>
</evidence>
<dbReference type="Proteomes" id="UP000005240">
    <property type="component" value="Unassembled WGS sequence"/>
</dbReference>
<organism evidence="7">
    <name type="scientific">Puccinia triticina (isolate 1-1 / race 1 (BBBD))</name>
    <name type="common">Brown leaf rust fungus</name>
    <dbReference type="NCBI Taxonomy" id="630390"/>
    <lineage>
        <taxon>Eukaryota</taxon>
        <taxon>Fungi</taxon>
        <taxon>Dikarya</taxon>
        <taxon>Basidiomycota</taxon>
        <taxon>Pucciniomycotina</taxon>
        <taxon>Pucciniomycetes</taxon>
        <taxon>Pucciniales</taxon>
        <taxon>Pucciniaceae</taxon>
        <taxon>Puccinia</taxon>
    </lineage>
</organism>
<feature type="transmembrane region" description="Helical" evidence="6">
    <location>
        <begin position="69"/>
        <end position="86"/>
    </location>
</feature>
<protein>
    <recommendedName>
        <fullName evidence="10">Ion transport domain-containing protein</fullName>
    </recommendedName>
</protein>
<accession>A0A180FWA2</accession>
<feature type="non-terminal residue" evidence="7">
    <location>
        <position position="138"/>
    </location>
</feature>
<evidence type="ECO:0000256" key="6">
    <source>
        <dbReference type="SAM" id="Phobius"/>
    </source>
</evidence>
<dbReference type="OrthoDB" id="416585at2759"/>
<feature type="non-terminal residue" evidence="7">
    <location>
        <position position="1"/>
    </location>
</feature>
<comment type="subcellular location">
    <subcellularLocation>
        <location evidence="1">Membrane</location>
        <topology evidence="1">Multi-pass membrane protein</topology>
    </subcellularLocation>
</comment>
<name>A0A180FWA2_PUCT1</name>
<dbReference type="EnsemblFungi" id="PTTG_31087-t43_1">
    <property type="protein sequence ID" value="PTTG_31087-t43_1-p1"/>
    <property type="gene ID" value="PTTG_31087"/>
</dbReference>